<dbReference type="EMBL" id="KN833029">
    <property type="protein sequence ID" value="KIM76979.1"/>
    <property type="molecule type" value="Genomic_DNA"/>
</dbReference>
<dbReference type="SUPFAM" id="SSF47571">
    <property type="entry name" value="Cloroperoxidase"/>
    <property type="match status" value="1"/>
</dbReference>
<dbReference type="InParanoid" id="A0A0C3FAR4"/>
<dbReference type="PANTHER" id="PTHR33577">
    <property type="entry name" value="STERIGMATOCYSTIN BIOSYNTHESIS PEROXIDASE STCC-RELATED"/>
    <property type="match status" value="1"/>
</dbReference>
<name>A0A0C3FAR4_PILCF</name>
<dbReference type="HOGENOM" id="CLU_050230_5_1_1"/>
<evidence type="ECO:0000256" key="3">
    <source>
        <dbReference type="ARBA" id="ARBA00022617"/>
    </source>
</evidence>
<keyword evidence="11" id="KW-1185">Reference proteome</keyword>
<keyword evidence="5" id="KW-0560">Oxidoreductase</keyword>
<dbReference type="Proteomes" id="UP000054166">
    <property type="component" value="Unassembled WGS sequence"/>
</dbReference>
<dbReference type="PROSITE" id="PS51405">
    <property type="entry name" value="HEME_HALOPEROXIDASE"/>
    <property type="match status" value="1"/>
</dbReference>
<evidence type="ECO:0000313" key="10">
    <source>
        <dbReference type="EMBL" id="KIM76979.1"/>
    </source>
</evidence>
<feature type="domain" description="Heme haloperoxidase family profile" evidence="9">
    <location>
        <begin position="20"/>
        <end position="233"/>
    </location>
</feature>
<keyword evidence="8" id="KW-0812">Transmembrane</keyword>
<dbReference type="GO" id="GO:0004601">
    <property type="term" value="F:peroxidase activity"/>
    <property type="evidence" value="ECO:0007669"/>
    <property type="project" value="UniProtKB-KW"/>
</dbReference>
<organism evidence="10 11">
    <name type="scientific">Piloderma croceum (strain F 1598)</name>
    <dbReference type="NCBI Taxonomy" id="765440"/>
    <lineage>
        <taxon>Eukaryota</taxon>
        <taxon>Fungi</taxon>
        <taxon>Dikarya</taxon>
        <taxon>Basidiomycota</taxon>
        <taxon>Agaricomycotina</taxon>
        <taxon>Agaricomycetes</taxon>
        <taxon>Agaricomycetidae</taxon>
        <taxon>Atheliales</taxon>
        <taxon>Atheliaceae</taxon>
        <taxon>Piloderma</taxon>
    </lineage>
</organism>
<dbReference type="PANTHER" id="PTHR33577:SF9">
    <property type="entry name" value="PEROXIDASE STCC"/>
    <property type="match status" value="1"/>
</dbReference>
<proteinExistence type="inferred from homology"/>
<reference evidence="10 11" key="1">
    <citation type="submission" date="2014-04" db="EMBL/GenBank/DDBJ databases">
        <authorList>
            <consortium name="DOE Joint Genome Institute"/>
            <person name="Kuo A."/>
            <person name="Tarkka M."/>
            <person name="Buscot F."/>
            <person name="Kohler A."/>
            <person name="Nagy L.G."/>
            <person name="Floudas D."/>
            <person name="Copeland A."/>
            <person name="Barry K.W."/>
            <person name="Cichocki N."/>
            <person name="Veneault-Fourrey C."/>
            <person name="LaButti K."/>
            <person name="Lindquist E.A."/>
            <person name="Lipzen A."/>
            <person name="Lundell T."/>
            <person name="Morin E."/>
            <person name="Murat C."/>
            <person name="Sun H."/>
            <person name="Tunlid A."/>
            <person name="Henrissat B."/>
            <person name="Grigoriev I.V."/>
            <person name="Hibbett D.S."/>
            <person name="Martin F."/>
            <person name="Nordberg H.P."/>
            <person name="Cantor M.N."/>
            <person name="Hua S.X."/>
        </authorList>
    </citation>
    <scope>NUCLEOTIDE SEQUENCE [LARGE SCALE GENOMIC DNA]</scope>
    <source>
        <strain evidence="10 11">F 1598</strain>
    </source>
</reference>
<dbReference type="OrthoDB" id="407298at2759"/>
<gene>
    <name evidence="10" type="ORF">PILCRDRAFT_825735</name>
</gene>
<reference evidence="11" key="2">
    <citation type="submission" date="2015-01" db="EMBL/GenBank/DDBJ databases">
        <title>Evolutionary Origins and Diversification of the Mycorrhizal Mutualists.</title>
        <authorList>
            <consortium name="DOE Joint Genome Institute"/>
            <consortium name="Mycorrhizal Genomics Consortium"/>
            <person name="Kohler A."/>
            <person name="Kuo A."/>
            <person name="Nagy L.G."/>
            <person name="Floudas D."/>
            <person name="Copeland A."/>
            <person name="Barry K.W."/>
            <person name="Cichocki N."/>
            <person name="Veneault-Fourrey C."/>
            <person name="LaButti K."/>
            <person name="Lindquist E.A."/>
            <person name="Lipzen A."/>
            <person name="Lundell T."/>
            <person name="Morin E."/>
            <person name="Murat C."/>
            <person name="Riley R."/>
            <person name="Ohm R."/>
            <person name="Sun H."/>
            <person name="Tunlid A."/>
            <person name="Henrissat B."/>
            <person name="Grigoriev I.V."/>
            <person name="Hibbett D.S."/>
            <person name="Martin F."/>
        </authorList>
    </citation>
    <scope>NUCLEOTIDE SEQUENCE [LARGE SCALE GENOMIC DNA]</scope>
    <source>
        <strain evidence="11">F 1598</strain>
    </source>
</reference>
<dbReference type="AlphaFoldDB" id="A0A0C3FAR4"/>
<evidence type="ECO:0000256" key="4">
    <source>
        <dbReference type="ARBA" id="ARBA00022723"/>
    </source>
</evidence>
<protein>
    <recommendedName>
        <fullName evidence="9">Heme haloperoxidase family profile domain-containing protein</fullName>
    </recommendedName>
</protein>
<keyword evidence="3" id="KW-0349">Heme</keyword>
<keyword evidence="2" id="KW-0575">Peroxidase</keyword>
<accession>A0A0C3FAR4</accession>
<evidence type="ECO:0000259" key="9">
    <source>
        <dbReference type="PROSITE" id="PS51405"/>
    </source>
</evidence>
<dbReference type="InterPro" id="IPR036851">
    <property type="entry name" value="Chloroperoxidase-like_sf"/>
</dbReference>
<evidence type="ECO:0000313" key="11">
    <source>
        <dbReference type="Proteomes" id="UP000054166"/>
    </source>
</evidence>
<evidence type="ECO:0000256" key="1">
    <source>
        <dbReference type="ARBA" id="ARBA00001970"/>
    </source>
</evidence>
<keyword evidence="8" id="KW-1133">Transmembrane helix</keyword>
<feature type="transmembrane region" description="Helical" evidence="8">
    <location>
        <begin position="67"/>
        <end position="86"/>
    </location>
</feature>
<evidence type="ECO:0000256" key="2">
    <source>
        <dbReference type="ARBA" id="ARBA00022559"/>
    </source>
</evidence>
<comment type="cofactor">
    <cofactor evidence="1">
        <name>heme b</name>
        <dbReference type="ChEBI" id="CHEBI:60344"/>
    </cofactor>
</comment>
<evidence type="ECO:0000256" key="7">
    <source>
        <dbReference type="ARBA" id="ARBA00025795"/>
    </source>
</evidence>
<keyword evidence="4" id="KW-0479">Metal-binding</keyword>
<dbReference type="InterPro" id="IPR000028">
    <property type="entry name" value="Chloroperoxidase"/>
</dbReference>
<keyword evidence="8" id="KW-0472">Membrane</keyword>
<evidence type="ECO:0000256" key="5">
    <source>
        <dbReference type="ARBA" id="ARBA00023002"/>
    </source>
</evidence>
<dbReference type="Gene3D" id="1.10.489.10">
    <property type="entry name" value="Chloroperoxidase-like"/>
    <property type="match status" value="1"/>
</dbReference>
<evidence type="ECO:0000256" key="8">
    <source>
        <dbReference type="SAM" id="Phobius"/>
    </source>
</evidence>
<dbReference type="Pfam" id="PF01328">
    <property type="entry name" value="Peroxidase_2"/>
    <property type="match status" value="1"/>
</dbReference>
<evidence type="ECO:0000256" key="6">
    <source>
        <dbReference type="ARBA" id="ARBA00023004"/>
    </source>
</evidence>
<comment type="similarity">
    <text evidence="7">Belongs to the chloroperoxidase family.</text>
</comment>
<dbReference type="STRING" id="765440.A0A0C3FAR4"/>
<dbReference type="GO" id="GO:0046872">
    <property type="term" value="F:metal ion binding"/>
    <property type="evidence" value="ECO:0007669"/>
    <property type="project" value="UniProtKB-KW"/>
</dbReference>
<keyword evidence="6" id="KW-0408">Iron</keyword>
<sequence length="276" mass="31072">MTFSLSTHSHVEGLCPIAGKSNDWCPAQPGDSRSPCPALNTLANHGYLPRNGKNLSRTNFAHALQEGYHLSTFFAWFLAIGSFLLLRQFGRISLGDLARHNCIEHDASLAHKNAEFEAEYAPCAVDNTLLAAFLSDAKTLREGEFRMNSHDVARARVRRERESPVLDPFHAEIARGEIAIALGIFGGKNGSKDGVRIGWLKEWFVYERLPQDWRYTHTQGIIKTMMTSRDIRNAMKQLRKEHEREDVVSRAWASSEALLALGERAHEPASLRQMAY</sequence>